<dbReference type="InterPro" id="IPR027417">
    <property type="entry name" value="P-loop_NTPase"/>
</dbReference>
<dbReference type="SMART" id="SM00382">
    <property type="entry name" value="AAA"/>
    <property type="match status" value="1"/>
</dbReference>
<dbReference type="InterPro" id="IPR050238">
    <property type="entry name" value="DNA_Rep/Repair_Clamp_Loader"/>
</dbReference>
<dbReference type="PANTHER" id="PTHR11669">
    <property type="entry name" value="REPLICATION FACTOR C / DNA POLYMERASE III GAMMA-TAU SUBUNIT"/>
    <property type="match status" value="1"/>
</dbReference>
<name>A0A8S5S6K6_9CAUD</name>
<dbReference type="Pfam" id="PF00004">
    <property type="entry name" value="AAA"/>
    <property type="match status" value="1"/>
</dbReference>
<sequence length="330" mass="37622">MWDELDDELTAKAKDGYDSLFHSSVWYEKYRPKTLDEMILPDYIKDKLRVYIQNGGKNLPHLGLFSRLPGTGKSSLAKVLMRELNAEALWINASLERGIDVLRTRIQQFASQTALRDCVKIVVMDEFDGFSKEGQAAFRGFIDSFPTTRFIFTGNFKENIIEPLLDRLEVYDFNSFGPAQIAKPILNRLEYILGAEHVQYERDDLLKVIKSNFPKIRSMIGALGAGLHTKEDGTKVFEYSYVGDSNKLDELMILMKQKDINKVRTLVYGLGSCDHLFGYLGEHIELIFGDKQENLINGVIALAKYQSYQASAKDKQLNALACCFELMRLL</sequence>
<organism evidence="5">
    <name type="scientific">Myoviridae sp. ctqEN1</name>
    <dbReference type="NCBI Taxonomy" id="2827709"/>
    <lineage>
        <taxon>Viruses</taxon>
        <taxon>Duplodnaviria</taxon>
        <taxon>Heunggongvirae</taxon>
        <taxon>Uroviricota</taxon>
        <taxon>Caudoviricetes</taxon>
    </lineage>
</organism>
<keyword evidence="1" id="KW-0235">DNA replication</keyword>
<dbReference type="GO" id="GO:0006261">
    <property type="term" value="P:DNA-templated DNA replication"/>
    <property type="evidence" value="ECO:0007669"/>
    <property type="project" value="TreeGrafter"/>
</dbReference>
<evidence type="ECO:0000313" key="5">
    <source>
        <dbReference type="EMBL" id="DAF46303.1"/>
    </source>
</evidence>
<dbReference type="EMBL" id="BK032535">
    <property type="protein sequence ID" value="DAF46303.1"/>
    <property type="molecule type" value="Genomic_DNA"/>
</dbReference>
<dbReference type="GO" id="GO:0006281">
    <property type="term" value="P:DNA repair"/>
    <property type="evidence" value="ECO:0007669"/>
    <property type="project" value="TreeGrafter"/>
</dbReference>
<dbReference type="GO" id="GO:0003689">
    <property type="term" value="F:DNA clamp loader activity"/>
    <property type="evidence" value="ECO:0007669"/>
    <property type="project" value="TreeGrafter"/>
</dbReference>
<evidence type="ECO:0000256" key="2">
    <source>
        <dbReference type="ARBA" id="ARBA00022741"/>
    </source>
</evidence>
<dbReference type="GO" id="GO:0005524">
    <property type="term" value="F:ATP binding"/>
    <property type="evidence" value="ECO:0007669"/>
    <property type="project" value="UniProtKB-KW"/>
</dbReference>
<protein>
    <submittedName>
        <fullName evidence="5">Activator clamp loader</fullName>
    </submittedName>
</protein>
<dbReference type="Gene3D" id="3.40.50.300">
    <property type="entry name" value="P-loop containing nucleotide triphosphate hydrolases"/>
    <property type="match status" value="1"/>
</dbReference>
<dbReference type="Gene3D" id="1.10.8.60">
    <property type="match status" value="1"/>
</dbReference>
<dbReference type="SUPFAM" id="SSF52540">
    <property type="entry name" value="P-loop containing nucleoside triphosphate hydrolases"/>
    <property type="match status" value="1"/>
</dbReference>
<proteinExistence type="predicted"/>
<dbReference type="InterPro" id="IPR003593">
    <property type="entry name" value="AAA+_ATPase"/>
</dbReference>
<evidence type="ECO:0000256" key="1">
    <source>
        <dbReference type="ARBA" id="ARBA00022705"/>
    </source>
</evidence>
<reference evidence="5" key="1">
    <citation type="journal article" date="2021" name="Proc. Natl. Acad. Sci. U.S.A.">
        <title>A Catalog of Tens of Thousands of Viruses from Human Metagenomes Reveals Hidden Associations with Chronic Diseases.</title>
        <authorList>
            <person name="Tisza M.J."/>
            <person name="Buck C.B."/>
        </authorList>
    </citation>
    <scope>NUCLEOTIDE SEQUENCE</scope>
    <source>
        <strain evidence="5">CtqEN1</strain>
    </source>
</reference>
<evidence type="ECO:0000256" key="3">
    <source>
        <dbReference type="ARBA" id="ARBA00022840"/>
    </source>
</evidence>
<accession>A0A8S5S6K6</accession>
<dbReference type="InterPro" id="IPR003959">
    <property type="entry name" value="ATPase_AAA_core"/>
</dbReference>
<keyword evidence="2" id="KW-0547">Nucleotide-binding</keyword>
<keyword evidence="3" id="KW-0067">ATP-binding</keyword>
<evidence type="ECO:0000259" key="4">
    <source>
        <dbReference type="SMART" id="SM00382"/>
    </source>
</evidence>
<dbReference type="PANTHER" id="PTHR11669:SF20">
    <property type="entry name" value="REPLICATION FACTOR C SUBUNIT 4"/>
    <property type="match status" value="1"/>
</dbReference>
<dbReference type="GO" id="GO:0016887">
    <property type="term" value="F:ATP hydrolysis activity"/>
    <property type="evidence" value="ECO:0007669"/>
    <property type="project" value="InterPro"/>
</dbReference>
<feature type="domain" description="AAA+ ATPase" evidence="4">
    <location>
        <begin position="58"/>
        <end position="175"/>
    </location>
</feature>